<evidence type="ECO:0000313" key="3">
    <source>
        <dbReference type="Proteomes" id="UP000548304"/>
    </source>
</evidence>
<gene>
    <name evidence="2" type="ORF">FHR84_003981</name>
</gene>
<feature type="domain" description="Type 2A encapsulin shell protein SrpI-like" evidence="1">
    <location>
        <begin position="32"/>
        <end position="279"/>
    </location>
</feature>
<organism evidence="2 3">
    <name type="scientific">Actinopolyspora biskrensis</name>
    <dbReference type="NCBI Taxonomy" id="1470178"/>
    <lineage>
        <taxon>Bacteria</taxon>
        <taxon>Bacillati</taxon>
        <taxon>Actinomycetota</taxon>
        <taxon>Actinomycetes</taxon>
        <taxon>Actinopolysporales</taxon>
        <taxon>Actinopolysporaceae</taxon>
        <taxon>Actinopolyspora</taxon>
    </lineage>
</organism>
<sequence length="280" mass="31580">MLTLPLREAREMERRFTGLNTHLRQVVSQSVPPHNRRGEADIHIESGHTGEPPLAGTYVDYEPAPREYELSVAQTVLRVHSRVADLYNQPMNQTERQLALTVEALRERQEEELVNNREFGLLHNADLTQRLHTRSGPPTPDDLDELLARRRRSEFFLAHPRVIAAFGRECNRRGIRPRTIRHQGAPVISWRDVPLLPCDKIPISETGTSSVLVLRTGEENEGVVGLHQTGIPDEYAPGLNVRFMGIDEKAIISYLVSAYYSAAVLVPDALGVLEHVEVSR</sequence>
<dbReference type="Proteomes" id="UP000548304">
    <property type="component" value="Unassembled WGS sequence"/>
</dbReference>
<evidence type="ECO:0000259" key="1">
    <source>
        <dbReference type="Pfam" id="PF19307"/>
    </source>
</evidence>
<protein>
    <recommendedName>
        <fullName evidence="1">Type 2A encapsulin shell protein SrpI-like domain-containing protein</fullName>
    </recommendedName>
</protein>
<name>A0A852Z5M0_9ACTN</name>
<dbReference type="Pfam" id="PF19307">
    <property type="entry name" value="SrpI-like"/>
    <property type="match status" value="1"/>
</dbReference>
<dbReference type="InterPro" id="IPR049817">
    <property type="entry name" value="Encap_f2b"/>
</dbReference>
<evidence type="ECO:0000313" key="2">
    <source>
        <dbReference type="EMBL" id="NYH80615.1"/>
    </source>
</evidence>
<dbReference type="AlphaFoldDB" id="A0A852Z5M0"/>
<dbReference type="EMBL" id="JACBYW010000008">
    <property type="protein sequence ID" value="NYH80615.1"/>
    <property type="molecule type" value="Genomic_DNA"/>
</dbReference>
<accession>A0A852Z5M0</accession>
<dbReference type="InterPro" id="IPR045641">
    <property type="entry name" value="SrpI-like"/>
</dbReference>
<dbReference type="NCBIfam" id="NF041163">
    <property type="entry name" value="encap_f2b"/>
    <property type="match status" value="1"/>
</dbReference>
<proteinExistence type="predicted"/>
<keyword evidence="3" id="KW-1185">Reference proteome</keyword>
<comment type="caution">
    <text evidence="2">The sequence shown here is derived from an EMBL/GenBank/DDBJ whole genome shotgun (WGS) entry which is preliminary data.</text>
</comment>
<reference evidence="2 3" key="1">
    <citation type="submission" date="2020-07" db="EMBL/GenBank/DDBJ databases">
        <title>Genomic Encyclopedia of Type Strains, Phase III (KMG-III): the genomes of soil and plant-associated and newly described type strains.</title>
        <authorList>
            <person name="Whitman W."/>
        </authorList>
    </citation>
    <scope>NUCLEOTIDE SEQUENCE [LARGE SCALE GENOMIC DNA]</scope>
    <source>
        <strain evidence="2 3">CECT 8576</strain>
    </source>
</reference>